<evidence type="ECO:0000313" key="1">
    <source>
        <dbReference type="EMBL" id="AQW88974.1"/>
    </source>
</evidence>
<proteinExistence type="predicted"/>
<dbReference type="Proteomes" id="UP000221837">
    <property type="component" value="Genome"/>
</dbReference>
<keyword evidence="2" id="KW-1185">Reference proteome</keyword>
<protein>
    <submittedName>
        <fullName evidence="1">Uncharacterized protein</fullName>
    </submittedName>
</protein>
<name>A0A1S6UBB6_9CAUD</name>
<sequence>MYEKDDGPLTDEQIRIIREMNSHLNQTDLEIDLNWLNSDIQGNAMYYDYYYKVDGDLRRYTSNQELTDAEINNIFGASKQVVMLTPIVFERDVTTEDKSGKKIKSTEKVHVGFLGYVE</sequence>
<evidence type="ECO:0000313" key="2">
    <source>
        <dbReference type="Proteomes" id="UP000221837"/>
    </source>
</evidence>
<reference evidence="1" key="1">
    <citation type="submission" date="2017-02" db="EMBL/GenBank/DDBJ databases">
        <title>Genome sequence of Serratia marcescens phage BF.</title>
        <authorList>
            <person name="Casey E."/>
            <person name="Fitzgerald B."/>
            <person name="Mahony J."/>
            <person name="Lugli G."/>
            <person name="Ventura M."/>
            <person name="van Sinderen D."/>
        </authorList>
    </citation>
    <scope>NUCLEOTIDE SEQUENCE [LARGE SCALE GENOMIC DNA]</scope>
</reference>
<gene>
    <name evidence="1" type="ORF">BF_0449</name>
</gene>
<organism evidence="1 2">
    <name type="scientific">Serratia phage BF</name>
    <dbReference type="NCBI Taxonomy" id="1962671"/>
    <lineage>
        <taxon>Viruses</taxon>
        <taxon>Duplodnaviria</taxon>
        <taxon>Heunggongvirae</taxon>
        <taxon>Uroviricota</taxon>
        <taxon>Caudoviricetes</taxon>
        <taxon>Eneladusvirus</taxon>
        <taxon>Eneladusvirus BF</taxon>
    </lineage>
</organism>
<dbReference type="OrthoDB" id="32302at10239"/>
<accession>A0A1S6UBB6</accession>
<dbReference type="EMBL" id="KY630187">
    <property type="protein sequence ID" value="AQW88974.1"/>
    <property type="molecule type" value="Genomic_DNA"/>
</dbReference>